<dbReference type="Pfam" id="PF04014">
    <property type="entry name" value="MazE_antitoxin"/>
    <property type="match status" value="1"/>
</dbReference>
<evidence type="ECO:0000313" key="2">
    <source>
        <dbReference type="EMBL" id="GAG59426.1"/>
    </source>
</evidence>
<dbReference type="EMBL" id="BARV01004769">
    <property type="protein sequence ID" value="GAI07021.1"/>
    <property type="molecule type" value="Genomic_DNA"/>
</dbReference>
<evidence type="ECO:0000313" key="3">
    <source>
        <dbReference type="EMBL" id="GAI07021.1"/>
    </source>
</evidence>
<dbReference type="InterPro" id="IPR037914">
    <property type="entry name" value="SpoVT-AbrB_sf"/>
</dbReference>
<feature type="domain" description="SpoVT-AbrB" evidence="1">
    <location>
        <begin position="13"/>
        <end position="59"/>
    </location>
</feature>
<dbReference type="SMART" id="SM00966">
    <property type="entry name" value="SpoVT_AbrB"/>
    <property type="match status" value="1"/>
</dbReference>
<dbReference type="EMBL" id="BART01000954">
    <property type="protein sequence ID" value="GAG59426.1"/>
    <property type="molecule type" value="Genomic_DNA"/>
</dbReference>
<protein>
    <recommendedName>
        <fullName evidence="1">SpoVT-AbrB domain-containing protein</fullName>
    </recommendedName>
</protein>
<dbReference type="AlphaFoldDB" id="X1AHA2"/>
<dbReference type="SUPFAM" id="SSF89447">
    <property type="entry name" value="AbrB/MazE/MraZ-like"/>
    <property type="match status" value="1"/>
</dbReference>
<dbReference type="InterPro" id="IPR007159">
    <property type="entry name" value="SpoVT-AbrB_dom"/>
</dbReference>
<accession>X1AHA2</accession>
<dbReference type="Gene3D" id="2.10.260.10">
    <property type="match status" value="1"/>
</dbReference>
<organism evidence="2">
    <name type="scientific">marine sediment metagenome</name>
    <dbReference type="NCBI Taxonomy" id="412755"/>
    <lineage>
        <taxon>unclassified sequences</taxon>
        <taxon>metagenomes</taxon>
        <taxon>ecological metagenomes</taxon>
    </lineage>
</organism>
<evidence type="ECO:0000259" key="1">
    <source>
        <dbReference type="SMART" id="SM00966"/>
    </source>
</evidence>
<dbReference type="NCBIfam" id="TIGR01439">
    <property type="entry name" value="lp_hng_hel_AbrB"/>
    <property type="match status" value="1"/>
</dbReference>
<dbReference type="GO" id="GO:0003677">
    <property type="term" value="F:DNA binding"/>
    <property type="evidence" value="ECO:0007669"/>
    <property type="project" value="InterPro"/>
</dbReference>
<comment type="caution">
    <text evidence="2">The sequence shown here is derived from an EMBL/GenBank/DDBJ whole genome shotgun (WGS) entry which is preliminary data.</text>
</comment>
<proteinExistence type="predicted"/>
<gene>
    <name evidence="2" type="ORF">S01H4_03774</name>
    <name evidence="3" type="ORF">S06H3_10338</name>
</gene>
<reference evidence="2" key="1">
    <citation type="journal article" date="2014" name="Front. Microbiol.">
        <title>High frequency of phylogenetically diverse reductive dehalogenase-homologous genes in deep subseafloor sedimentary metagenomes.</title>
        <authorList>
            <person name="Kawai M."/>
            <person name="Futagami T."/>
            <person name="Toyoda A."/>
            <person name="Takaki Y."/>
            <person name="Nishi S."/>
            <person name="Hori S."/>
            <person name="Arai W."/>
            <person name="Tsubouchi T."/>
            <person name="Morono Y."/>
            <person name="Uchiyama I."/>
            <person name="Ito T."/>
            <person name="Fujiyama A."/>
            <person name="Inagaki F."/>
            <person name="Takami H."/>
        </authorList>
    </citation>
    <scope>NUCLEOTIDE SEQUENCE</scope>
    <source>
        <strain evidence="2">Expedition CK06-06</strain>
    </source>
</reference>
<sequence>MKAPEGKKFYGSVTVSERGQVVIPADARKDFGIKTGDKLLVFGDLERGLGIATFGIMQRTMEGTAELFHEIGSTMKGKKNKESK</sequence>
<name>X1AHA2_9ZZZZ</name>